<name>A0A923MCD7_9BURK</name>
<evidence type="ECO:0000256" key="1">
    <source>
        <dbReference type="SAM" id="SignalP"/>
    </source>
</evidence>
<comment type="caution">
    <text evidence="2">The sequence shown here is derived from an EMBL/GenBank/DDBJ whole genome shotgun (WGS) entry which is preliminary data.</text>
</comment>
<dbReference type="EMBL" id="JACORU010000008">
    <property type="protein sequence ID" value="MBC5766809.1"/>
    <property type="molecule type" value="Genomic_DNA"/>
</dbReference>
<accession>A0A923MCD7</accession>
<feature type="signal peptide" evidence="1">
    <location>
        <begin position="1"/>
        <end position="19"/>
    </location>
</feature>
<evidence type="ECO:0000313" key="2">
    <source>
        <dbReference type="EMBL" id="MBC5766809.1"/>
    </source>
</evidence>
<keyword evidence="3" id="KW-1185">Reference proteome</keyword>
<organism evidence="2 3">
    <name type="scientific">Ramlibacter albus</name>
    <dbReference type="NCBI Taxonomy" id="2079448"/>
    <lineage>
        <taxon>Bacteria</taxon>
        <taxon>Pseudomonadati</taxon>
        <taxon>Pseudomonadota</taxon>
        <taxon>Betaproteobacteria</taxon>
        <taxon>Burkholderiales</taxon>
        <taxon>Comamonadaceae</taxon>
        <taxon>Ramlibacter</taxon>
    </lineage>
</organism>
<keyword evidence="1" id="KW-0732">Signal</keyword>
<protein>
    <submittedName>
        <fullName evidence="2">Uncharacterized protein</fullName>
    </submittedName>
</protein>
<dbReference type="RefSeq" id="WP_187083306.1">
    <property type="nucleotide sequence ID" value="NZ_JACORU010000008.1"/>
</dbReference>
<dbReference type="Proteomes" id="UP000596827">
    <property type="component" value="Unassembled WGS sequence"/>
</dbReference>
<dbReference type="AlphaFoldDB" id="A0A923MCD7"/>
<gene>
    <name evidence="2" type="ORF">H8R02_20255</name>
</gene>
<evidence type="ECO:0000313" key="3">
    <source>
        <dbReference type="Proteomes" id="UP000596827"/>
    </source>
</evidence>
<proteinExistence type="predicted"/>
<reference evidence="2" key="1">
    <citation type="submission" date="2020-08" db="EMBL/GenBank/DDBJ databases">
        <title>Ramlibacter sp. GTP1 16S ribosomal RNA gene genome sequencing and assembly.</title>
        <authorList>
            <person name="Kang M."/>
        </authorList>
    </citation>
    <scope>NUCLEOTIDE SEQUENCE</scope>
    <source>
        <strain evidence="2">GTP1</strain>
    </source>
</reference>
<sequence>MARLALSLLTFFAATAVHAQSSCSSDGVPAPVAVLERFISADCESCWQDPKAPHAGHHEVALDWVVPGAKGDDAPLAAVATRDALARLEALRRGAPARADSVRTVRTGRASLRVAQGLAFNDYVGASLDAKQPGSAWLVLVEELPAGTEGSAVARNLVRNVLHVERRRGAISETRSMQIPEGAKAERLRVVGLLFDERGRLSATAVSACP</sequence>
<feature type="chain" id="PRO_5036973022" evidence="1">
    <location>
        <begin position="20"/>
        <end position="210"/>
    </location>
</feature>